<evidence type="ECO:0000256" key="1">
    <source>
        <dbReference type="ARBA" id="ARBA00006432"/>
    </source>
</evidence>
<comment type="caution">
    <text evidence="5">The sequence shown here is derived from an EMBL/GenBank/DDBJ whole genome shotgun (WGS) entry which is preliminary data.</text>
</comment>
<gene>
    <name evidence="5" type="ORF">N4S67_01860</name>
</gene>
<dbReference type="InterPro" id="IPR025110">
    <property type="entry name" value="AMP-bd_C"/>
</dbReference>
<dbReference type="InterPro" id="IPR020845">
    <property type="entry name" value="AMP-binding_CS"/>
</dbReference>
<name>A0ABT2M4H2_9MYCO</name>
<dbReference type="Pfam" id="PF00501">
    <property type="entry name" value="AMP-binding"/>
    <property type="match status" value="1"/>
</dbReference>
<dbReference type="Proteomes" id="UP001206639">
    <property type="component" value="Unassembled WGS sequence"/>
</dbReference>
<dbReference type="InterPro" id="IPR042099">
    <property type="entry name" value="ANL_N_sf"/>
</dbReference>
<dbReference type="SUPFAM" id="SSF56801">
    <property type="entry name" value="Acetyl-CoA synthetase-like"/>
    <property type="match status" value="1"/>
</dbReference>
<keyword evidence="6" id="KW-1185">Reference proteome</keyword>
<keyword evidence="2" id="KW-0436">Ligase</keyword>
<dbReference type="InterPro" id="IPR000873">
    <property type="entry name" value="AMP-dep_synth/lig_dom"/>
</dbReference>
<proteinExistence type="inferred from homology"/>
<evidence type="ECO:0000313" key="5">
    <source>
        <dbReference type="EMBL" id="MCT7657164.1"/>
    </source>
</evidence>
<dbReference type="InterPro" id="IPR045851">
    <property type="entry name" value="AMP-bd_C_sf"/>
</dbReference>
<dbReference type="Pfam" id="PF13193">
    <property type="entry name" value="AMP-binding_C"/>
    <property type="match status" value="1"/>
</dbReference>
<dbReference type="Gene3D" id="3.30.300.30">
    <property type="match status" value="1"/>
</dbReference>
<dbReference type="Gene3D" id="3.40.50.12780">
    <property type="entry name" value="N-terminal domain of ligase-like"/>
    <property type="match status" value="1"/>
</dbReference>
<dbReference type="PANTHER" id="PTHR43201:SF5">
    <property type="entry name" value="MEDIUM-CHAIN ACYL-COA LIGASE ACSF2, MITOCHONDRIAL"/>
    <property type="match status" value="1"/>
</dbReference>
<dbReference type="PROSITE" id="PS00455">
    <property type="entry name" value="AMP_BINDING"/>
    <property type="match status" value="1"/>
</dbReference>
<evidence type="ECO:0000259" key="3">
    <source>
        <dbReference type="Pfam" id="PF00501"/>
    </source>
</evidence>
<protein>
    <submittedName>
        <fullName evidence="5">AMP-binding protein</fullName>
    </submittedName>
</protein>
<evidence type="ECO:0000259" key="4">
    <source>
        <dbReference type="Pfam" id="PF13193"/>
    </source>
</evidence>
<evidence type="ECO:0000256" key="2">
    <source>
        <dbReference type="ARBA" id="ARBA00022598"/>
    </source>
</evidence>
<accession>A0ABT2M4H2</accession>
<sequence length="548" mass="58783">MGMIMWTTVDPTAEVRKRYRANGWWDDRALPMLLHDALTTSSGQAFRVHSRSRPFSGTVGGVTAHARRFAAGLARRGIAAGDPVAFNLPNSAEAAAVFYGLALLGATLVPVGYTAGTRELNHALRESGARALVVWHQTDRPFAFDALAPDLPWLEHIVAIGDAPSPALVVDFDHVIARGMLDEPASVDPMQPAVIGWTSGTTGDPKGALLSHRTLCAEVRVHMSPMMAPRSRPLASTSPIAQVTGMLVSVLVPPLLGHEIHLLDYWDAGEVLELMTTGSLSAGTGAPLFLASLLDHPACTAKHHELIEMSSLGGAAVPDELVLRAERAGIVAMRGYGCTEHPSIALGMADDPAPKRAHTDGRLCAGVDVRIVGDDGRDVPVGGPGEIYSRGPDLFCGYTDPSLNAAVFDGGWYRTGDIGRLDDEGYLTVVDRKKDIVIRAGMNISPAEIEAAMTSMLDIADIAVIAVPDARTGERACAFVRPVPGREPPTLDRVRQHLSTAGVAKYKWPEEICGYRDDFPRTPAGKVRKTELRAVWAARHEHSKEDTR</sequence>
<evidence type="ECO:0000313" key="6">
    <source>
        <dbReference type="Proteomes" id="UP001206639"/>
    </source>
</evidence>
<feature type="domain" description="AMP-dependent synthetase/ligase" evidence="3">
    <location>
        <begin position="62"/>
        <end position="398"/>
    </location>
</feature>
<dbReference type="EMBL" id="JAODWD010000001">
    <property type="protein sequence ID" value="MCT7657164.1"/>
    <property type="molecule type" value="Genomic_DNA"/>
</dbReference>
<reference evidence="6" key="1">
    <citation type="submission" date="2023-07" db="EMBL/GenBank/DDBJ databases">
        <authorList>
            <person name="Deng Y."/>
            <person name="Zhang Y.-Q."/>
        </authorList>
    </citation>
    <scope>NUCLEOTIDE SEQUENCE [LARGE SCALE GENOMIC DNA]</scope>
    <source>
        <strain evidence="6">CPCC 205710</strain>
    </source>
</reference>
<dbReference type="PANTHER" id="PTHR43201">
    <property type="entry name" value="ACYL-COA SYNTHETASE"/>
    <property type="match status" value="1"/>
</dbReference>
<organism evidence="5 6">
    <name type="scientific">Mycobacterium deserti</name>
    <dbReference type="NCBI Taxonomy" id="2978347"/>
    <lineage>
        <taxon>Bacteria</taxon>
        <taxon>Bacillati</taxon>
        <taxon>Actinomycetota</taxon>
        <taxon>Actinomycetes</taxon>
        <taxon>Mycobacteriales</taxon>
        <taxon>Mycobacteriaceae</taxon>
        <taxon>Mycobacterium</taxon>
    </lineage>
</organism>
<dbReference type="RefSeq" id="WP_260991235.1">
    <property type="nucleotide sequence ID" value="NZ_JAODWD010000001.1"/>
</dbReference>
<comment type="similarity">
    <text evidence="1">Belongs to the ATP-dependent AMP-binding enzyme family.</text>
</comment>
<feature type="domain" description="AMP-binding enzyme C-terminal" evidence="4">
    <location>
        <begin position="448"/>
        <end position="526"/>
    </location>
</feature>